<dbReference type="Gene3D" id="1.20.1560.10">
    <property type="entry name" value="ABC transporter type 1, transmembrane domain"/>
    <property type="match status" value="1"/>
</dbReference>
<dbReference type="InterPro" id="IPR027417">
    <property type="entry name" value="P-loop_NTPase"/>
</dbReference>
<dbReference type="InterPro" id="IPR003439">
    <property type="entry name" value="ABC_transporter-like_ATP-bd"/>
</dbReference>
<proteinExistence type="predicted"/>
<dbReference type="PANTHER" id="PTHR24223:SF369">
    <property type="entry name" value="ABC TRANSPORTER C FAMILY MEMBER 10"/>
    <property type="match status" value="1"/>
</dbReference>
<dbReference type="PANTHER" id="PTHR24223">
    <property type="entry name" value="ATP-BINDING CASSETTE SUB-FAMILY C"/>
    <property type="match status" value="1"/>
</dbReference>
<protein>
    <recommendedName>
        <fullName evidence="7">ABC transporter domain-containing protein</fullName>
    </recommendedName>
</protein>
<dbReference type="GO" id="GO:0016887">
    <property type="term" value="F:ATP hydrolysis activity"/>
    <property type="evidence" value="ECO:0007669"/>
    <property type="project" value="InterPro"/>
</dbReference>
<dbReference type="GO" id="GO:0016020">
    <property type="term" value="C:membrane"/>
    <property type="evidence" value="ECO:0007669"/>
    <property type="project" value="InterPro"/>
</dbReference>
<evidence type="ECO:0000256" key="6">
    <source>
        <dbReference type="SAM" id="Phobius"/>
    </source>
</evidence>
<dbReference type="InterPro" id="IPR050173">
    <property type="entry name" value="ABC_transporter_C-like"/>
</dbReference>
<gene>
    <name evidence="8" type="ORF">KC19_2G148800</name>
</gene>
<dbReference type="GO" id="GO:0005524">
    <property type="term" value="F:ATP binding"/>
    <property type="evidence" value="ECO:0007669"/>
    <property type="project" value="UniProtKB-KW"/>
</dbReference>
<dbReference type="Proteomes" id="UP000822688">
    <property type="component" value="Chromosome 2"/>
</dbReference>
<dbReference type="EMBL" id="CM026422">
    <property type="protein sequence ID" value="KAG0587214.1"/>
    <property type="molecule type" value="Genomic_DNA"/>
</dbReference>
<keyword evidence="9" id="KW-1185">Reference proteome</keyword>
<name>A0A8T0IU08_CERPU</name>
<dbReference type="Pfam" id="PF00005">
    <property type="entry name" value="ABC_tran"/>
    <property type="match status" value="1"/>
</dbReference>
<keyword evidence="1 6" id="KW-0812">Transmembrane</keyword>
<keyword evidence="2" id="KW-0547">Nucleotide-binding</keyword>
<feature type="domain" description="ABC transporter" evidence="7">
    <location>
        <begin position="151"/>
        <end position="185"/>
    </location>
</feature>
<dbReference type="AlphaFoldDB" id="A0A8T0IU08"/>
<feature type="transmembrane region" description="Helical" evidence="6">
    <location>
        <begin position="43"/>
        <end position="64"/>
    </location>
</feature>
<keyword evidence="5 6" id="KW-0472">Membrane</keyword>
<reference evidence="8" key="1">
    <citation type="submission" date="2020-06" db="EMBL/GenBank/DDBJ databases">
        <title>WGS assembly of Ceratodon purpureus strain R40.</title>
        <authorList>
            <person name="Carey S.B."/>
            <person name="Jenkins J."/>
            <person name="Shu S."/>
            <person name="Lovell J.T."/>
            <person name="Sreedasyam A."/>
            <person name="Maumus F."/>
            <person name="Tiley G.P."/>
            <person name="Fernandez-Pozo N."/>
            <person name="Barry K."/>
            <person name="Chen C."/>
            <person name="Wang M."/>
            <person name="Lipzen A."/>
            <person name="Daum C."/>
            <person name="Saski C.A."/>
            <person name="Payton A.C."/>
            <person name="Mcbreen J.C."/>
            <person name="Conrad R.E."/>
            <person name="Kollar L.M."/>
            <person name="Olsson S."/>
            <person name="Huttunen S."/>
            <person name="Landis J.B."/>
            <person name="Wickett N.J."/>
            <person name="Johnson M.G."/>
            <person name="Rensing S.A."/>
            <person name="Grimwood J."/>
            <person name="Schmutz J."/>
            <person name="Mcdaniel S.F."/>
        </authorList>
    </citation>
    <scope>NUCLEOTIDE SEQUENCE</scope>
    <source>
        <strain evidence="8">R40</strain>
    </source>
</reference>
<keyword evidence="4 6" id="KW-1133">Transmembrane helix</keyword>
<dbReference type="InterPro" id="IPR036640">
    <property type="entry name" value="ABC1_TM_sf"/>
</dbReference>
<evidence type="ECO:0000313" key="8">
    <source>
        <dbReference type="EMBL" id="KAG0587214.1"/>
    </source>
</evidence>
<dbReference type="SUPFAM" id="SSF52540">
    <property type="entry name" value="P-loop containing nucleoside triphosphate hydrolases"/>
    <property type="match status" value="1"/>
</dbReference>
<dbReference type="Gene3D" id="3.40.50.300">
    <property type="entry name" value="P-loop containing nucleotide triphosphate hydrolases"/>
    <property type="match status" value="1"/>
</dbReference>
<dbReference type="GO" id="GO:0042626">
    <property type="term" value="F:ATPase-coupled transmembrane transporter activity"/>
    <property type="evidence" value="ECO:0007669"/>
    <property type="project" value="TreeGrafter"/>
</dbReference>
<accession>A0A8T0IU08</accession>
<evidence type="ECO:0000313" key="9">
    <source>
        <dbReference type="Proteomes" id="UP000822688"/>
    </source>
</evidence>
<organism evidence="8 9">
    <name type="scientific">Ceratodon purpureus</name>
    <name type="common">Fire moss</name>
    <name type="synonym">Dicranum purpureum</name>
    <dbReference type="NCBI Taxonomy" id="3225"/>
    <lineage>
        <taxon>Eukaryota</taxon>
        <taxon>Viridiplantae</taxon>
        <taxon>Streptophyta</taxon>
        <taxon>Embryophyta</taxon>
        <taxon>Bryophyta</taxon>
        <taxon>Bryophytina</taxon>
        <taxon>Bryopsida</taxon>
        <taxon>Dicranidae</taxon>
        <taxon>Pseudoditrichales</taxon>
        <taxon>Ditrichaceae</taxon>
        <taxon>Ceratodon</taxon>
    </lineage>
</organism>
<evidence type="ECO:0000256" key="5">
    <source>
        <dbReference type="ARBA" id="ARBA00023136"/>
    </source>
</evidence>
<evidence type="ECO:0000256" key="4">
    <source>
        <dbReference type="ARBA" id="ARBA00022989"/>
    </source>
</evidence>
<comment type="caution">
    <text evidence="8">The sequence shown here is derived from an EMBL/GenBank/DDBJ whole genome shotgun (WGS) entry which is preliminary data.</text>
</comment>
<evidence type="ECO:0000256" key="1">
    <source>
        <dbReference type="ARBA" id="ARBA00022692"/>
    </source>
</evidence>
<evidence type="ECO:0000256" key="2">
    <source>
        <dbReference type="ARBA" id="ARBA00022741"/>
    </source>
</evidence>
<evidence type="ECO:0000259" key="7">
    <source>
        <dbReference type="Pfam" id="PF00005"/>
    </source>
</evidence>
<sequence>MFAHPSPFVQAWEDRIKEQILKLREVEMNWLSKVLFRRAYDTVVFWLSPVFVSTATFTACLFLGTPLNASNVFTALATLRIIQEPIRLIPDMVATVIQVRISLARIAKFLQENELEPDAVVRNNLMKTSDYAVELEQATLSWDPDSGAPTLKNLSVKIKRGQRVAVCGAVGCGKSTFIQAILGEMP</sequence>
<keyword evidence="3" id="KW-0067">ATP-binding</keyword>
<evidence type="ECO:0000256" key="3">
    <source>
        <dbReference type="ARBA" id="ARBA00022840"/>
    </source>
</evidence>